<gene>
    <name evidence="2" type="ORF">GCM10011611_47910</name>
</gene>
<keyword evidence="1" id="KW-1133">Transmembrane helix</keyword>
<evidence type="ECO:0000313" key="2">
    <source>
        <dbReference type="EMBL" id="GGF35967.1"/>
    </source>
</evidence>
<reference evidence="2" key="2">
    <citation type="submission" date="2020-09" db="EMBL/GenBank/DDBJ databases">
        <authorList>
            <person name="Sun Q."/>
            <person name="Zhou Y."/>
        </authorList>
    </citation>
    <scope>NUCLEOTIDE SEQUENCE</scope>
    <source>
        <strain evidence="2">CGMCC 1.15725</strain>
    </source>
</reference>
<evidence type="ECO:0000313" key="3">
    <source>
        <dbReference type="Proteomes" id="UP000646365"/>
    </source>
</evidence>
<feature type="transmembrane region" description="Helical" evidence="1">
    <location>
        <begin position="54"/>
        <end position="75"/>
    </location>
</feature>
<evidence type="ECO:0008006" key="4">
    <source>
        <dbReference type="Google" id="ProtNLM"/>
    </source>
</evidence>
<organism evidence="2 3">
    <name type="scientific">Aliidongia dinghuensis</name>
    <dbReference type="NCBI Taxonomy" id="1867774"/>
    <lineage>
        <taxon>Bacteria</taxon>
        <taxon>Pseudomonadati</taxon>
        <taxon>Pseudomonadota</taxon>
        <taxon>Alphaproteobacteria</taxon>
        <taxon>Rhodospirillales</taxon>
        <taxon>Dongiaceae</taxon>
        <taxon>Aliidongia</taxon>
    </lineage>
</organism>
<accession>A0A8J2YZ44</accession>
<dbReference type="AlphaFoldDB" id="A0A8J2YZ44"/>
<dbReference type="EMBL" id="BMJQ01000014">
    <property type="protein sequence ID" value="GGF35967.1"/>
    <property type="molecule type" value="Genomic_DNA"/>
</dbReference>
<keyword evidence="3" id="KW-1185">Reference proteome</keyword>
<dbReference type="RefSeq" id="WP_189050533.1">
    <property type="nucleotide sequence ID" value="NZ_BMJQ01000014.1"/>
</dbReference>
<name>A0A8J2YZ44_9PROT</name>
<feature type="transmembrane region" description="Helical" evidence="1">
    <location>
        <begin position="138"/>
        <end position="158"/>
    </location>
</feature>
<proteinExistence type="predicted"/>
<comment type="caution">
    <text evidence="2">The sequence shown here is derived from an EMBL/GenBank/DDBJ whole genome shotgun (WGS) entry which is preliminary data.</text>
</comment>
<sequence>MQAVTIKRNALRALLVLHLLGIAIVIGSRAADLVVYRQTSQAGFQLLALGRDLAGAIGQSLTVPSLALIIVTGISMAFLRYGRRPPIWVWIKASVTVLVLFVAPALVGPSLRAAQEWAHWSADHNQLAPQFEPSAARASLYGAIVFALFLLNISIAVWKPFLSFKFPSLGRSDPGRDRREA</sequence>
<reference evidence="2" key="1">
    <citation type="journal article" date="2014" name="Int. J. Syst. Evol. Microbiol.">
        <title>Complete genome sequence of Corynebacterium casei LMG S-19264T (=DSM 44701T), isolated from a smear-ripened cheese.</title>
        <authorList>
            <consortium name="US DOE Joint Genome Institute (JGI-PGF)"/>
            <person name="Walter F."/>
            <person name="Albersmeier A."/>
            <person name="Kalinowski J."/>
            <person name="Ruckert C."/>
        </authorList>
    </citation>
    <scope>NUCLEOTIDE SEQUENCE</scope>
    <source>
        <strain evidence="2">CGMCC 1.15725</strain>
    </source>
</reference>
<keyword evidence="1" id="KW-0472">Membrane</keyword>
<protein>
    <recommendedName>
        <fullName evidence="4">DUF2269 family protein</fullName>
    </recommendedName>
</protein>
<feature type="transmembrane region" description="Helical" evidence="1">
    <location>
        <begin position="87"/>
        <end position="107"/>
    </location>
</feature>
<evidence type="ECO:0000256" key="1">
    <source>
        <dbReference type="SAM" id="Phobius"/>
    </source>
</evidence>
<keyword evidence="1" id="KW-0812">Transmembrane</keyword>
<dbReference type="Proteomes" id="UP000646365">
    <property type="component" value="Unassembled WGS sequence"/>
</dbReference>